<dbReference type="InterPro" id="IPR058980">
    <property type="entry name" value="Glyco_transf_N"/>
</dbReference>
<evidence type="ECO:0000256" key="3">
    <source>
        <dbReference type="ARBA" id="ARBA00022679"/>
    </source>
</evidence>
<dbReference type="SUPFAM" id="SSF53756">
    <property type="entry name" value="UDP-Glycosyltransferase/glycogen phosphorylase"/>
    <property type="match status" value="1"/>
</dbReference>
<keyword evidence="8" id="KW-1185">Reference proteome</keyword>
<dbReference type="AlphaFoldDB" id="A0A7J6X4R5"/>
<sequence length="467" mass="52108">MEMSKEVEYHRGHVLVIPYPSQGHINPLLQFAKRLASKGLKATLATTYYTIKSIHVSGVGVEPISDGFDESGYAQVSNEEAYLESFKTVGSVTLSELIQKFESSDSPVNCIVYDSFLIWALDVAKQHGIYAAAFFTNSATVCSIFSHIHHGLLELPVKVGGLIDGLPPLSYSDLPMLARSPEAYPAYFRMNVNQHSNLQLVDWIFCNTFDELEGKEAKSASELWPGKLIGPMIPSFYLDGRIEDDKGYGASLWKPLSDECMQWVNSKSHASVIYVSFGSMVALSIVQMEEIAWGLKNCGRHFLWVVKDSERNKLSNSYAFIQSIQEKGLIVSWCNQLEVLAHNSIGCFVTHCGWNSTMEGLSLGVPMVGVAKWADQSTNAKFIEDIWQVGVRAKDDEKGVVGREELEKCVREVMEGRRSEEIKKNAKKWRELAKEAISEGGSSDKKIDEFVDAFKSGKKEDDEKINT</sequence>
<keyword evidence="2 4" id="KW-0328">Glycosyltransferase</keyword>
<protein>
    <recommendedName>
        <fullName evidence="5">Glycosyltransferase</fullName>
        <ecNumber evidence="5">2.4.1.-</ecNumber>
    </recommendedName>
</protein>
<evidence type="ECO:0000256" key="4">
    <source>
        <dbReference type="RuleBase" id="RU003718"/>
    </source>
</evidence>
<dbReference type="Pfam" id="PF00201">
    <property type="entry name" value="UDPGT"/>
    <property type="match status" value="1"/>
</dbReference>
<accession>A0A7J6X4R5</accession>
<feature type="domain" description="Glycosyltransferase N-terminal" evidence="6">
    <location>
        <begin position="14"/>
        <end position="55"/>
    </location>
</feature>
<evidence type="ECO:0000259" key="6">
    <source>
        <dbReference type="Pfam" id="PF26168"/>
    </source>
</evidence>
<evidence type="ECO:0000256" key="5">
    <source>
        <dbReference type="RuleBase" id="RU362057"/>
    </source>
</evidence>
<reference evidence="7 8" key="1">
    <citation type="submission" date="2020-06" db="EMBL/GenBank/DDBJ databases">
        <title>Transcriptomic and genomic resources for Thalictrum thalictroides and T. hernandezii: Facilitating candidate gene discovery in an emerging model plant lineage.</title>
        <authorList>
            <person name="Arias T."/>
            <person name="Riano-Pachon D.M."/>
            <person name="Di Stilio V.S."/>
        </authorList>
    </citation>
    <scope>NUCLEOTIDE SEQUENCE [LARGE SCALE GENOMIC DNA]</scope>
    <source>
        <strain evidence="8">cv. WT478/WT964</strain>
        <tissue evidence="7">Leaves</tissue>
    </source>
</reference>
<dbReference type="OrthoDB" id="5835829at2759"/>
<name>A0A7J6X4R5_THATH</name>
<dbReference type="GO" id="GO:0080044">
    <property type="term" value="F:quercetin 7-O-glucosyltransferase activity"/>
    <property type="evidence" value="ECO:0007669"/>
    <property type="project" value="TreeGrafter"/>
</dbReference>
<evidence type="ECO:0000313" key="7">
    <source>
        <dbReference type="EMBL" id="KAF5203352.1"/>
    </source>
</evidence>
<dbReference type="CDD" id="cd03784">
    <property type="entry name" value="GT1_Gtf-like"/>
    <property type="match status" value="1"/>
</dbReference>
<dbReference type="EC" id="2.4.1.-" evidence="5"/>
<gene>
    <name evidence="7" type="ORF">FRX31_007058</name>
</gene>
<dbReference type="Proteomes" id="UP000554482">
    <property type="component" value="Unassembled WGS sequence"/>
</dbReference>
<dbReference type="FunFam" id="3.40.50.2000:FF:000057">
    <property type="entry name" value="Glycosyltransferase"/>
    <property type="match status" value="1"/>
</dbReference>
<evidence type="ECO:0000313" key="8">
    <source>
        <dbReference type="Proteomes" id="UP000554482"/>
    </source>
</evidence>
<evidence type="ECO:0000256" key="2">
    <source>
        <dbReference type="ARBA" id="ARBA00022676"/>
    </source>
</evidence>
<dbReference type="FunFam" id="3.40.50.2000:FF:000019">
    <property type="entry name" value="Glycosyltransferase"/>
    <property type="match status" value="1"/>
</dbReference>
<evidence type="ECO:0000256" key="1">
    <source>
        <dbReference type="ARBA" id="ARBA00009995"/>
    </source>
</evidence>
<dbReference type="GO" id="GO:0080043">
    <property type="term" value="F:quercetin 3-O-glucosyltransferase activity"/>
    <property type="evidence" value="ECO:0007669"/>
    <property type="project" value="TreeGrafter"/>
</dbReference>
<dbReference type="PANTHER" id="PTHR11926">
    <property type="entry name" value="GLUCOSYL/GLUCURONOSYL TRANSFERASES"/>
    <property type="match status" value="1"/>
</dbReference>
<proteinExistence type="inferred from homology"/>
<organism evidence="7 8">
    <name type="scientific">Thalictrum thalictroides</name>
    <name type="common">Rue-anemone</name>
    <name type="synonym">Anemone thalictroides</name>
    <dbReference type="NCBI Taxonomy" id="46969"/>
    <lineage>
        <taxon>Eukaryota</taxon>
        <taxon>Viridiplantae</taxon>
        <taxon>Streptophyta</taxon>
        <taxon>Embryophyta</taxon>
        <taxon>Tracheophyta</taxon>
        <taxon>Spermatophyta</taxon>
        <taxon>Magnoliopsida</taxon>
        <taxon>Ranunculales</taxon>
        <taxon>Ranunculaceae</taxon>
        <taxon>Thalictroideae</taxon>
        <taxon>Thalictrum</taxon>
    </lineage>
</organism>
<dbReference type="PANTHER" id="PTHR11926:SF727">
    <property type="entry name" value="UDP-GLYCOSYLTRANSFERASE 74B1"/>
    <property type="match status" value="1"/>
</dbReference>
<dbReference type="Gene3D" id="3.40.50.2000">
    <property type="entry name" value="Glycogen Phosphorylase B"/>
    <property type="match status" value="2"/>
</dbReference>
<keyword evidence="3 4" id="KW-0808">Transferase</keyword>
<dbReference type="PROSITE" id="PS00375">
    <property type="entry name" value="UDPGT"/>
    <property type="match status" value="1"/>
</dbReference>
<comment type="caution">
    <text evidence="7">The sequence shown here is derived from an EMBL/GenBank/DDBJ whole genome shotgun (WGS) entry which is preliminary data.</text>
</comment>
<dbReference type="InterPro" id="IPR002213">
    <property type="entry name" value="UDP_glucos_trans"/>
</dbReference>
<dbReference type="Pfam" id="PF26168">
    <property type="entry name" value="Glyco_transf_N"/>
    <property type="match status" value="1"/>
</dbReference>
<dbReference type="EMBL" id="JABWDY010006926">
    <property type="protein sequence ID" value="KAF5203352.1"/>
    <property type="molecule type" value="Genomic_DNA"/>
</dbReference>
<dbReference type="InterPro" id="IPR035595">
    <property type="entry name" value="UDP_glycos_trans_CS"/>
</dbReference>
<comment type="similarity">
    <text evidence="1 4">Belongs to the UDP-glycosyltransferase family.</text>
</comment>